<feature type="signal peptide" evidence="1">
    <location>
        <begin position="1"/>
        <end position="24"/>
    </location>
</feature>
<sequence>MSTTQSLRVAGTALMLGGTVVAAAAPAVAHPDSPTPEEVNFLNVVRGTFPGDDRQLVETGEQVCTLLAWAGMPEPAVSDLLVTQKGATPEQAGNLVRVAHDIICPYIPG</sequence>
<dbReference type="EMBL" id="BLKS01000002">
    <property type="protein sequence ID" value="GFG54639.1"/>
    <property type="molecule type" value="Genomic_DNA"/>
</dbReference>
<reference evidence="3 4" key="1">
    <citation type="journal article" date="2019" name="Emerg. Microbes Infect.">
        <title>Comprehensive subspecies identification of 175 nontuberculous mycobacteria species based on 7547 genomic profiles.</title>
        <authorList>
            <person name="Matsumoto Y."/>
            <person name="Kinjo T."/>
            <person name="Motooka D."/>
            <person name="Nabeya D."/>
            <person name="Jung N."/>
            <person name="Uechi K."/>
            <person name="Horii T."/>
            <person name="Iida T."/>
            <person name="Fujita J."/>
            <person name="Nakamura S."/>
        </authorList>
    </citation>
    <scope>NUCLEOTIDE SEQUENCE [LARGE SCALE GENOMIC DNA]</scope>
    <source>
        <strain evidence="3 4">JCM 6377</strain>
    </source>
</reference>
<dbReference type="RefSeq" id="WP_234816246.1">
    <property type="nucleotide sequence ID" value="NZ_BLKS01000002.1"/>
</dbReference>
<accession>A0A7I9WB38</accession>
<evidence type="ECO:0000256" key="1">
    <source>
        <dbReference type="SAM" id="SignalP"/>
    </source>
</evidence>
<evidence type="ECO:0000313" key="4">
    <source>
        <dbReference type="Proteomes" id="UP000465302"/>
    </source>
</evidence>
<proteinExistence type="predicted"/>
<dbReference type="InterPro" id="IPR007969">
    <property type="entry name" value="DUF732"/>
</dbReference>
<protein>
    <recommendedName>
        <fullName evidence="2">DUF732 domain-containing protein</fullName>
    </recommendedName>
</protein>
<feature type="chain" id="PRO_5029778924" description="DUF732 domain-containing protein" evidence="1">
    <location>
        <begin position="25"/>
        <end position="109"/>
    </location>
</feature>
<organism evidence="3 4">
    <name type="scientific">Mycolicibacterium agri</name>
    <name type="common">Mycobacterium agri</name>
    <dbReference type="NCBI Taxonomy" id="36811"/>
    <lineage>
        <taxon>Bacteria</taxon>
        <taxon>Bacillati</taxon>
        <taxon>Actinomycetota</taxon>
        <taxon>Actinomycetes</taxon>
        <taxon>Mycobacteriales</taxon>
        <taxon>Mycobacteriaceae</taxon>
        <taxon>Mycolicibacterium</taxon>
    </lineage>
</organism>
<dbReference type="AlphaFoldDB" id="A0A7I9WB38"/>
<dbReference type="Proteomes" id="UP000465302">
    <property type="component" value="Unassembled WGS sequence"/>
</dbReference>
<comment type="caution">
    <text evidence="3">The sequence shown here is derived from an EMBL/GenBank/DDBJ whole genome shotgun (WGS) entry which is preliminary data.</text>
</comment>
<evidence type="ECO:0000259" key="2">
    <source>
        <dbReference type="Pfam" id="PF05305"/>
    </source>
</evidence>
<evidence type="ECO:0000313" key="3">
    <source>
        <dbReference type="EMBL" id="GFG54639.1"/>
    </source>
</evidence>
<name>A0A7I9WB38_MYCAG</name>
<gene>
    <name evidence="3" type="ORF">MAGR_60800</name>
</gene>
<feature type="domain" description="DUF732" evidence="2">
    <location>
        <begin position="40"/>
        <end position="105"/>
    </location>
</feature>
<dbReference type="Pfam" id="PF05305">
    <property type="entry name" value="DUF732"/>
    <property type="match status" value="1"/>
</dbReference>
<keyword evidence="1" id="KW-0732">Signal</keyword>